<keyword evidence="2" id="KW-0813">Transport</keyword>
<sequence length="99" mass="11146">MKSSFKDIINKEKPVLIDFFATWCGPCQTLAPILKETKNELGEEVNIVKVDVDKNQPLAANFQVRGVPTLILFKNGEIVWRHSGLTSKNDLVKVIKSHL</sequence>
<reference evidence="10 11" key="1">
    <citation type="submission" date="2016-10" db="EMBL/GenBank/DDBJ databases">
        <authorList>
            <person name="de Groot N.N."/>
        </authorList>
    </citation>
    <scope>NUCLEOTIDE SEQUENCE [LARGE SCALE GENOMIC DNA]</scope>
    <source>
        <strain evidence="10 11">CGMCC 1.6114</strain>
    </source>
</reference>
<dbReference type="PANTHER" id="PTHR45663">
    <property type="entry name" value="GEO12009P1"/>
    <property type="match status" value="1"/>
</dbReference>
<dbReference type="PIRSF" id="PIRSF000077">
    <property type="entry name" value="Thioredoxin"/>
    <property type="match status" value="1"/>
</dbReference>
<dbReference type="PANTHER" id="PTHR45663:SF11">
    <property type="entry name" value="GEO12009P1"/>
    <property type="match status" value="1"/>
</dbReference>
<dbReference type="NCBIfam" id="TIGR01068">
    <property type="entry name" value="thioredoxin"/>
    <property type="match status" value="1"/>
</dbReference>
<feature type="domain" description="Thioredoxin" evidence="9">
    <location>
        <begin position="1"/>
        <end position="99"/>
    </location>
</feature>
<evidence type="ECO:0000313" key="11">
    <source>
        <dbReference type="Proteomes" id="UP000183209"/>
    </source>
</evidence>
<dbReference type="OrthoDB" id="9790390at2"/>
<dbReference type="RefSeq" id="WP_074979274.1">
    <property type="nucleotide sequence ID" value="NZ_FPAG01000007.1"/>
</dbReference>
<dbReference type="GO" id="GO:0015035">
    <property type="term" value="F:protein-disulfide reductase activity"/>
    <property type="evidence" value="ECO:0007669"/>
    <property type="project" value="UniProtKB-UniRule"/>
</dbReference>
<feature type="site" description="Deprotonates C-terminal active site Cys" evidence="7">
    <location>
        <position position="18"/>
    </location>
</feature>
<evidence type="ECO:0000256" key="5">
    <source>
        <dbReference type="ARBA" id="ARBA00023284"/>
    </source>
</evidence>
<protein>
    <recommendedName>
        <fullName evidence="6">Thioredoxin</fullName>
    </recommendedName>
</protein>
<organism evidence="10 11">
    <name type="scientific">Zhouia amylolytica</name>
    <dbReference type="NCBI Taxonomy" id="376730"/>
    <lineage>
        <taxon>Bacteria</taxon>
        <taxon>Pseudomonadati</taxon>
        <taxon>Bacteroidota</taxon>
        <taxon>Flavobacteriia</taxon>
        <taxon>Flavobacteriales</taxon>
        <taxon>Flavobacteriaceae</taxon>
        <taxon>Zhouia</taxon>
    </lineage>
</organism>
<evidence type="ECO:0000256" key="4">
    <source>
        <dbReference type="ARBA" id="ARBA00023157"/>
    </source>
</evidence>
<evidence type="ECO:0000259" key="9">
    <source>
        <dbReference type="PROSITE" id="PS51352"/>
    </source>
</evidence>
<keyword evidence="4 8" id="KW-1015">Disulfide bond</keyword>
<name>A0A1I6UL45_9FLAO</name>
<dbReference type="Gene3D" id="3.40.30.10">
    <property type="entry name" value="Glutaredoxin"/>
    <property type="match status" value="1"/>
</dbReference>
<dbReference type="InterPro" id="IPR013766">
    <property type="entry name" value="Thioredoxin_domain"/>
</dbReference>
<dbReference type="FunFam" id="3.40.30.10:FF:000001">
    <property type="entry name" value="Thioredoxin"/>
    <property type="match status" value="1"/>
</dbReference>
<dbReference type="SUPFAM" id="SSF52833">
    <property type="entry name" value="Thioredoxin-like"/>
    <property type="match status" value="1"/>
</dbReference>
<evidence type="ECO:0000256" key="2">
    <source>
        <dbReference type="ARBA" id="ARBA00022448"/>
    </source>
</evidence>
<keyword evidence="3" id="KW-0249">Electron transport</keyword>
<dbReference type="GO" id="GO:0045454">
    <property type="term" value="P:cell redox homeostasis"/>
    <property type="evidence" value="ECO:0007669"/>
    <property type="project" value="TreeGrafter"/>
</dbReference>
<feature type="site" description="Contributes to redox potential value" evidence="7">
    <location>
        <position position="26"/>
    </location>
</feature>
<dbReference type="Proteomes" id="UP000183209">
    <property type="component" value="Unassembled WGS sequence"/>
</dbReference>
<dbReference type="PROSITE" id="PS00194">
    <property type="entry name" value="THIOREDOXIN_1"/>
    <property type="match status" value="1"/>
</dbReference>
<dbReference type="EMBL" id="FPAG01000007">
    <property type="protein sequence ID" value="SFT02206.1"/>
    <property type="molecule type" value="Genomic_DNA"/>
</dbReference>
<evidence type="ECO:0000256" key="7">
    <source>
        <dbReference type="PIRSR" id="PIRSR000077-1"/>
    </source>
</evidence>
<dbReference type="InterPro" id="IPR005746">
    <property type="entry name" value="Thioredoxin"/>
</dbReference>
<evidence type="ECO:0000256" key="6">
    <source>
        <dbReference type="NCBIfam" id="TIGR01068"/>
    </source>
</evidence>
<dbReference type="GO" id="GO:0005829">
    <property type="term" value="C:cytosol"/>
    <property type="evidence" value="ECO:0007669"/>
    <property type="project" value="TreeGrafter"/>
</dbReference>
<gene>
    <name evidence="10" type="ORF">SAMN04487906_2561</name>
</gene>
<feature type="disulfide bond" description="Redox-active" evidence="8">
    <location>
        <begin position="24"/>
        <end position="27"/>
    </location>
</feature>
<feature type="active site" description="Nucleophile" evidence="7">
    <location>
        <position position="24"/>
    </location>
</feature>
<dbReference type="Pfam" id="PF00085">
    <property type="entry name" value="Thioredoxin"/>
    <property type="match status" value="1"/>
</dbReference>
<dbReference type="CDD" id="cd02947">
    <property type="entry name" value="TRX_family"/>
    <property type="match status" value="1"/>
</dbReference>
<feature type="site" description="Contributes to redox potential value" evidence="7">
    <location>
        <position position="25"/>
    </location>
</feature>
<evidence type="ECO:0000313" key="10">
    <source>
        <dbReference type="EMBL" id="SFT02206.1"/>
    </source>
</evidence>
<dbReference type="PRINTS" id="PR00421">
    <property type="entry name" value="THIOREDOXIN"/>
</dbReference>
<evidence type="ECO:0000256" key="3">
    <source>
        <dbReference type="ARBA" id="ARBA00022982"/>
    </source>
</evidence>
<dbReference type="PROSITE" id="PS51352">
    <property type="entry name" value="THIOREDOXIN_2"/>
    <property type="match status" value="1"/>
</dbReference>
<evidence type="ECO:0000256" key="8">
    <source>
        <dbReference type="PIRSR" id="PIRSR000077-4"/>
    </source>
</evidence>
<proteinExistence type="inferred from homology"/>
<accession>A0A1I6UL45</accession>
<feature type="active site" description="Nucleophile" evidence="7">
    <location>
        <position position="27"/>
    </location>
</feature>
<dbReference type="InterPro" id="IPR017937">
    <property type="entry name" value="Thioredoxin_CS"/>
</dbReference>
<dbReference type="AlphaFoldDB" id="A0A1I6UL45"/>
<keyword evidence="5 8" id="KW-0676">Redox-active center</keyword>
<evidence type="ECO:0000256" key="1">
    <source>
        <dbReference type="ARBA" id="ARBA00008987"/>
    </source>
</evidence>
<comment type="similarity">
    <text evidence="1">Belongs to the thioredoxin family.</text>
</comment>
<dbReference type="InterPro" id="IPR036249">
    <property type="entry name" value="Thioredoxin-like_sf"/>
</dbReference>